<reference evidence="1" key="1">
    <citation type="submission" date="2021-06" db="EMBL/GenBank/DDBJ databases">
        <authorList>
            <person name="Kallberg Y."/>
            <person name="Tangrot J."/>
            <person name="Rosling A."/>
        </authorList>
    </citation>
    <scope>NUCLEOTIDE SEQUENCE</scope>
    <source>
        <strain evidence="1">AU212A</strain>
    </source>
</reference>
<gene>
    <name evidence="1" type="ORF">SCALOS_LOCUS7540</name>
</gene>
<sequence length="200" mass="23376">MITPKDHIKENEEYEKNFYIDSKSLFCTFCKCIVNHKNKFLLDQHFKTDKYRTNEYKTKNLQKTSKMVSNINTCQEKNETINIDLIYTLTQANILLEKVDKLKLKYLSIIFDSEIEDLKKLLVGQKISITVDESSDVCGRAAVNILFSFCNKTKLVKTEHLTVVNNITIAQFVLKTLQFYNISLENILLFISDNAFYMIK</sequence>
<dbReference type="EMBL" id="CAJVPM010017043">
    <property type="protein sequence ID" value="CAG8617742.1"/>
    <property type="molecule type" value="Genomic_DNA"/>
</dbReference>
<protein>
    <submittedName>
        <fullName evidence="1">2618_t:CDS:1</fullName>
    </submittedName>
</protein>
<feature type="non-terminal residue" evidence="1">
    <location>
        <position position="200"/>
    </location>
</feature>
<dbReference type="Proteomes" id="UP000789860">
    <property type="component" value="Unassembled WGS sequence"/>
</dbReference>
<evidence type="ECO:0000313" key="1">
    <source>
        <dbReference type="EMBL" id="CAG8617742.1"/>
    </source>
</evidence>
<accession>A0ACA9MX57</accession>
<proteinExistence type="predicted"/>
<comment type="caution">
    <text evidence="1">The sequence shown here is derived from an EMBL/GenBank/DDBJ whole genome shotgun (WGS) entry which is preliminary data.</text>
</comment>
<organism evidence="1 2">
    <name type="scientific">Scutellospora calospora</name>
    <dbReference type="NCBI Taxonomy" id="85575"/>
    <lineage>
        <taxon>Eukaryota</taxon>
        <taxon>Fungi</taxon>
        <taxon>Fungi incertae sedis</taxon>
        <taxon>Mucoromycota</taxon>
        <taxon>Glomeromycotina</taxon>
        <taxon>Glomeromycetes</taxon>
        <taxon>Diversisporales</taxon>
        <taxon>Gigasporaceae</taxon>
        <taxon>Scutellospora</taxon>
    </lineage>
</organism>
<evidence type="ECO:0000313" key="2">
    <source>
        <dbReference type="Proteomes" id="UP000789860"/>
    </source>
</evidence>
<name>A0ACA9MX57_9GLOM</name>
<keyword evidence="2" id="KW-1185">Reference proteome</keyword>